<reference evidence="16 17" key="1">
    <citation type="journal article" date="2023" name="Environ Microbiome">
        <title>A coral-associated actinobacterium mitigates coral bleaching under heat stress.</title>
        <authorList>
            <person name="Li J."/>
            <person name="Zou Y."/>
            <person name="Li Q."/>
            <person name="Zhang J."/>
            <person name="Bourne D.G."/>
            <person name="Lyu Y."/>
            <person name="Liu C."/>
            <person name="Zhang S."/>
        </authorList>
    </citation>
    <scope>NUCLEOTIDE SEQUENCE [LARGE SCALE GENOMIC DNA]</scope>
    <source>
        <strain evidence="16 17">SCSIO 13291</strain>
    </source>
</reference>
<sequence length="631" mass="68471">MAGRIHPEDLETVRERSRIDEVVSAFVALRPAGGGSLTGLCPFHDEKTPSFRVTPAKGFYYCFGCGEGGDVIGFVQKINNMGFTDAVEYLADRCGVQIRYTEGDGGPKHEPGLRMRVLEANAAAAEFFAAQLTSPDAVEGRRFLHGRGFTREHADHFGIGFAPRSGTALREHLLGKKFSRDDLVKAGLVRENGWDFFQGRLVWPIRDSGRSTLGFGARRLFDDDRMPAKYLNTPETLVYKKSHVLYGLDLARTHIGKKNQAVVVEGYTDVMACHIAGVDTAVASCGTAFGADHSRMIDRLMTADAYSGEVVFTFDGDAAGQAAALKVFSSDASFTAQTYVAIEPSGLDPCDLRIQSGDPAVRELVARRVPLYRYVMRNTVERFDLDRADGRLAAVRAAAPLVASVRDAALVSGYLRELAGWVGLNPDEVRAEVTRANARKVPDEPARVRGAAETPGATGAPGGADAPAETTQQALMELPDPRDRRLETERGFLKLAVQQPALFDDAWFGVVPDDFAHPSYARVFGVLAAGDRRAAGFAQAVVAGIDDAVGEQLVVALSVEPLYGEPTAAYAREYASRLRLATVTRRINTLKSRLQRTNPVEQQAEYNRGFAALLELEATRRSLQAAAVGEV</sequence>
<evidence type="ECO:0000256" key="10">
    <source>
        <dbReference type="ARBA" id="ARBA00023125"/>
    </source>
</evidence>
<accession>A0ABZ3CAU8</accession>
<dbReference type="PANTHER" id="PTHR30313:SF2">
    <property type="entry name" value="DNA PRIMASE"/>
    <property type="match status" value="1"/>
</dbReference>
<keyword evidence="10 12" id="KW-0238">DNA-binding</keyword>
<dbReference type="InterPro" id="IPR050219">
    <property type="entry name" value="DnaG_primase"/>
</dbReference>
<keyword evidence="6 12" id="KW-0479">Metal-binding</keyword>
<comment type="domain">
    <text evidence="12">Contains an N-terminal zinc-binding domain, a central core domain that contains the primase activity, and a C-terminal DnaB-binding domain.</text>
</comment>
<dbReference type="Gene3D" id="3.90.980.10">
    <property type="entry name" value="DNA primase, catalytic core, N-terminal domain"/>
    <property type="match status" value="1"/>
</dbReference>
<evidence type="ECO:0000256" key="9">
    <source>
        <dbReference type="ARBA" id="ARBA00022842"/>
    </source>
</evidence>
<name>A0ABZ3CAU8_9ACTN</name>
<feature type="zinc finger region" description="CHC2-type" evidence="12">
    <location>
        <begin position="41"/>
        <end position="65"/>
    </location>
</feature>
<feature type="domain" description="Toprim" evidence="15">
    <location>
        <begin position="259"/>
        <end position="344"/>
    </location>
</feature>
<evidence type="ECO:0000259" key="15">
    <source>
        <dbReference type="PROSITE" id="PS50880"/>
    </source>
</evidence>
<dbReference type="EC" id="2.7.7.101" evidence="12"/>
<dbReference type="InterPro" id="IPR037068">
    <property type="entry name" value="DNA_primase_core_N_sf"/>
</dbReference>
<dbReference type="SMART" id="SM00400">
    <property type="entry name" value="ZnF_CHCC"/>
    <property type="match status" value="1"/>
</dbReference>
<comment type="similarity">
    <text evidence="12 13">Belongs to the DnaG primase family.</text>
</comment>
<evidence type="ECO:0000256" key="2">
    <source>
        <dbReference type="ARBA" id="ARBA00022515"/>
    </source>
</evidence>
<evidence type="ECO:0000256" key="14">
    <source>
        <dbReference type="SAM" id="MobiDB-lite"/>
    </source>
</evidence>
<feature type="region of interest" description="Disordered" evidence="14">
    <location>
        <begin position="440"/>
        <end position="469"/>
    </location>
</feature>
<dbReference type="PIRSF" id="PIRSF002811">
    <property type="entry name" value="DnaG"/>
    <property type="match status" value="1"/>
</dbReference>
<keyword evidence="5 12" id="KW-0235">DNA replication</keyword>
<dbReference type="Pfam" id="PF08278">
    <property type="entry name" value="DnaG_DnaB_bind"/>
    <property type="match status" value="1"/>
</dbReference>
<comment type="function">
    <text evidence="12 13">RNA polymerase that catalyzes the synthesis of short RNA molecules used as primers for DNA polymerase during DNA replication.</text>
</comment>
<dbReference type="NCBIfam" id="TIGR01391">
    <property type="entry name" value="dnaG"/>
    <property type="match status" value="1"/>
</dbReference>
<dbReference type="PANTHER" id="PTHR30313">
    <property type="entry name" value="DNA PRIMASE"/>
    <property type="match status" value="1"/>
</dbReference>
<dbReference type="InterPro" id="IPR030846">
    <property type="entry name" value="DnaG_bac"/>
</dbReference>
<comment type="subunit">
    <text evidence="12">Monomer. Interacts with DnaB.</text>
</comment>
<dbReference type="SMART" id="SM00493">
    <property type="entry name" value="TOPRIM"/>
    <property type="match status" value="1"/>
</dbReference>
<comment type="catalytic activity">
    <reaction evidence="12">
        <text>ssDNA + n NTP = ssDNA/pppN(pN)n-1 hybrid + (n-1) diphosphate.</text>
        <dbReference type="EC" id="2.7.7.101"/>
    </reaction>
</comment>
<dbReference type="InterPro" id="IPR034151">
    <property type="entry name" value="TOPRIM_DnaG_bac"/>
</dbReference>
<keyword evidence="11 12" id="KW-0804">Transcription</keyword>
<evidence type="ECO:0000313" key="17">
    <source>
        <dbReference type="Proteomes" id="UP001434337"/>
    </source>
</evidence>
<dbReference type="HAMAP" id="MF_00974">
    <property type="entry name" value="DNA_primase_DnaG"/>
    <property type="match status" value="1"/>
</dbReference>
<keyword evidence="4 12" id="KW-0548">Nucleotidyltransferase</keyword>
<protein>
    <recommendedName>
        <fullName evidence="12 13">DNA primase</fullName>
        <ecNumber evidence="12">2.7.7.101</ecNumber>
    </recommendedName>
</protein>
<dbReference type="RefSeq" id="WP_342373375.1">
    <property type="nucleotide sequence ID" value="NZ_CP115965.1"/>
</dbReference>
<evidence type="ECO:0000256" key="8">
    <source>
        <dbReference type="ARBA" id="ARBA00022833"/>
    </source>
</evidence>
<organism evidence="16 17">
    <name type="scientific">Propioniciclava soli</name>
    <dbReference type="NCBI Taxonomy" id="2775081"/>
    <lineage>
        <taxon>Bacteria</taxon>
        <taxon>Bacillati</taxon>
        <taxon>Actinomycetota</taxon>
        <taxon>Actinomycetes</taxon>
        <taxon>Propionibacteriales</taxon>
        <taxon>Propionibacteriaceae</taxon>
        <taxon>Propioniciclava</taxon>
    </lineage>
</organism>
<gene>
    <name evidence="12 16" type="primary">dnaG</name>
    <name evidence="16" type="ORF">PCC79_06810</name>
</gene>
<dbReference type="InterPro" id="IPR006171">
    <property type="entry name" value="TOPRIM_dom"/>
</dbReference>
<keyword evidence="8 12" id="KW-0862">Zinc</keyword>
<dbReference type="InterPro" id="IPR013264">
    <property type="entry name" value="DNAG_N"/>
</dbReference>
<dbReference type="InterPro" id="IPR006295">
    <property type="entry name" value="DNA_primase_DnaG"/>
</dbReference>
<evidence type="ECO:0000256" key="12">
    <source>
        <dbReference type="HAMAP-Rule" id="MF_00974"/>
    </source>
</evidence>
<evidence type="ECO:0000256" key="5">
    <source>
        <dbReference type="ARBA" id="ARBA00022705"/>
    </source>
</evidence>
<dbReference type="CDD" id="cd03364">
    <property type="entry name" value="TOPRIM_DnaG_primases"/>
    <property type="match status" value="1"/>
</dbReference>
<dbReference type="InterPro" id="IPR019475">
    <property type="entry name" value="DNA_primase_DnaB-bd"/>
</dbReference>
<comment type="cofactor">
    <cofactor evidence="12 13">
        <name>Zn(2+)</name>
        <dbReference type="ChEBI" id="CHEBI:29105"/>
    </cofactor>
    <text evidence="12 13">Binds 1 zinc ion per monomer.</text>
</comment>
<evidence type="ECO:0000256" key="1">
    <source>
        <dbReference type="ARBA" id="ARBA00022478"/>
    </source>
</evidence>
<dbReference type="InterPro" id="IPR002694">
    <property type="entry name" value="Znf_CHC2"/>
</dbReference>
<dbReference type="InterPro" id="IPR013173">
    <property type="entry name" value="DNA_primase_DnaG_DnaB-bd_dom"/>
</dbReference>
<keyword evidence="7 12" id="KW-0863">Zinc-finger</keyword>
<dbReference type="PROSITE" id="PS50880">
    <property type="entry name" value="TOPRIM"/>
    <property type="match status" value="1"/>
</dbReference>
<keyword evidence="3 12" id="KW-0808">Transferase</keyword>
<dbReference type="Pfam" id="PF01807">
    <property type="entry name" value="Zn_ribbon_DnaG"/>
    <property type="match status" value="1"/>
</dbReference>
<dbReference type="SUPFAM" id="SSF57783">
    <property type="entry name" value="Zinc beta-ribbon"/>
    <property type="match status" value="1"/>
</dbReference>
<feature type="compositionally biased region" description="Low complexity" evidence="14">
    <location>
        <begin position="451"/>
        <end position="469"/>
    </location>
</feature>
<dbReference type="SUPFAM" id="SSF56731">
    <property type="entry name" value="DNA primase core"/>
    <property type="match status" value="1"/>
</dbReference>
<dbReference type="Pfam" id="PF10410">
    <property type="entry name" value="DnaB_bind"/>
    <property type="match status" value="1"/>
</dbReference>
<keyword evidence="17" id="KW-1185">Reference proteome</keyword>
<keyword evidence="1 12" id="KW-0240">DNA-directed RNA polymerase</keyword>
<dbReference type="Proteomes" id="UP001434337">
    <property type="component" value="Chromosome"/>
</dbReference>
<keyword evidence="2 12" id="KW-0639">Primosome</keyword>
<evidence type="ECO:0000256" key="4">
    <source>
        <dbReference type="ARBA" id="ARBA00022695"/>
    </source>
</evidence>
<dbReference type="InterPro" id="IPR036977">
    <property type="entry name" value="DNA_primase_Znf_CHC2"/>
</dbReference>
<dbReference type="Pfam" id="PF13662">
    <property type="entry name" value="Toprim_4"/>
    <property type="match status" value="1"/>
</dbReference>
<evidence type="ECO:0000256" key="7">
    <source>
        <dbReference type="ARBA" id="ARBA00022771"/>
    </source>
</evidence>
<dbReference type="Gene3D" id="3.90.580.10">
    <property type="entry name" value="Zinc finger, CHC2-type domain"/>
    <property type="match status" value="1"/>
</dbReference>
<evidence type="ECO:0000256" key="6">
    <source>
        <dbReference type="ARBA" id="ARBA00022723"/>
    </source>
</evidence>
<evidence type="ECO:0000256" key="11">
    <source>
        <dbReference type="ARBA" id="ARBA00023163"/>
    </source>
</evidence>
<evidence type="ECO:0000256" key="13">
    <source>
        <dbReference type="PIRNR" id="PIRNR002811"/>
    </source>
</evidence>
<evidence type="ECO:0000256" key="3">
    <source>
        <dbReference type="ARBA" id="ARBA00022679"/>
    </source>
</evidence>
<keyword evidence="9" id="KW-0460">Magnesium</keyword>
<dbReference type="EMBL" id="CP115965">
    <property type="protein sequence ID" value="WZW99893.1"/>
    <property type="molecule type" value="Genomic_DNA"/>
</dbReference>
<dbReference type="Pfam" id="PF08275">
    <property type="entry name" value="DNAG_N"/>
    <property type="match status" value="1"/>
</dbReference>
<proteinExistence type="inferred from homology"/>
<evidence type="ECO:0000313" key="16">
    <source>
        <dbReference type="EMBL" id="WZW99893.1"/>
    </source>
</evidence>
<dbReference type="SMART" id="SM00766">
    <property type="entry name" value="DnaG_DnaB_bind"/>
    <property type="match status" value="1"/>
</dbReference>
<dbReference type="Gene3D" id="3.40.1360.10">
    <property type="match status" value="1"/>
</dbReference>